<name>A0A0N4SX11_BRUPA</name>
<evidence type="ECO:0000256" key="1">
    <source>
        <dbReference type="SAM" id="MobiDB-lite"/>
    </source>
</evidence>
<dbReference type="WBParaSite" id="BPAG_0000019101-mRNA-1">
    <property type="protein sequence ID" value="BPAG_0000019101-mRNA-1"/>
    <property type="gene ID" value="BPAG_0000019101"/>
</dbReference>
<dbReference type="Pfam" id="PF07002">
    <property type="entry name" value="Copine"/>
    <property type="match status" value="1"/>
</dbReference>
<protein>
    <submittedName>
        <fullName evidence="3">Copine domain-containing protein</fullName>
    </submittedName>
</protein>
<dbReference type="STRING" id="6280.A0A0N4SX11"/>
<organism evidence="3">
    <name type="scientific">Brugia pahangi</name>
    <name type="common">Filarial nematode worm</name>
    <dbReference type="NCBI Taxonomy" id="6280"/>
    <lineage>
        <taxon>Eukaryota</taxon>
        <taxon>Metazoa</taxon>
        <taxon>Ecdysozoa</taxon>
        <taxon>Nematoda</taxon>
        <taxon>Chromadorea</taxon>
        <taxon>Rhabditida</taxon>
        <taxon>Spirurina</taxon>
        <taxon>Spiruromorpha</taxon>
        <taxon>Filarioidea</taxon>
        <taxon>Onchocercidae</taxon>
        <taxon>Brugia</taxon>
    </lineage>
</organism>
<evidence type="ECO:0000259" key="2">
    <source>
        <dbReference type="Pfam" id="PF07002"/>
    </source>
</evidence>
<feature type="region of interest" description="Disordered" evidence="1">
    <location>
        <begin position="678"/>
        <end position="722"/>
    </location>
</feature>
<dbReference type="GO" id="GO:0005886">
    <property type="term" value="C:plasma membrane"/>
    <property type="evidence" value="ECO:0007669"/>
    <property type="project" value="TreeGrafter"/>
</dbReference>
<dbReference type="PANTHER" id="PTHR10857:SF131">
    <property type="entry name" value="COPINE C-TERMINAL DOMAIN-CONTAINING PROTEIN"/>
    <property type="match status" value="1"/>
</dbReference>
<dbReference type="GO" id="GO:0005544">
    <property type="term" value="F:calcium-dependent phospholipid binding"/>
    <property type="evidence" value="ECO:0007669"/>
    <property type="project" value="InterPro"/>
</dbReference>
<dbReference type="GO" id="GO:0071277">
    <property type="term" value="P:cellular response to calcium ion"/>
    <property type="evidence" value="ECO:0007669"/>
    <property type="project" value="TreeGrafter"/>
</dbReference>
<dbReference type="InterPro" id="IPR045052">
    <property type="entry name" value="Copine"/>
</dbReference>
<feature type="domain" description="Copine C-terminal" evidence="2">
    <location>
        <begin position="452"/>
        <end position="641"/>
    </location>
</feature>
<proteinExistence type="predicted"/>
<sequence>MKNMSKRNPPALLFTKEEILFFFNKKKLKKDQFRLTKIFLDSLFKHKNLSVTMNMVRIRQIIALRKALKAGPLLPPISKSATVCLQQSFVIFLESFDVQHYSRENPSSCDGLSSNKASAKDILEINLRISTALFNIVSIKHVKEVSELKTDLFAFDDIICLISVNENSFESSWKIVTTTEIIPKTDVISILNVFSVEYTFKRDQHLKIEICDYSEEEVRIVGMMTFFVTEIVTTTPNLSKPLIEIKSGKYIAMMTISYTAQPKEQTILLQFCGKNFPRKGFENTQIYFQMFRMEENETRNLLYTSDSQLYSSKILWKPFKLPKNTITDSKKRNFEVVCYSRDDHTKCSIIGQFITTSDVLFKNAEERKILYLRVGLENNKKANGIIEVVKCNEITIYSFLDYIINGYRLSLAIAVDFSISDSNDTNATFANDVECILSSMITNLNIACVIFSSQNYAAFGFGARIPPYFRKSQQFCLNLGMDPNCQGIDGLIDAFWKANGQVQPSTTAHFAHIIYHLSKLASNVRRRQNQLQCPYFVLAIISKGKINDIRETVQATIFASKAPLSIIFIATEDDCAEMERLGLSAGRISYQNRRAQRDMLQFVALTKFRNKLPEDNNFWELLTERALRRVPWQMINWLMKNGHIPEDMKHYDCLLNQVESTTGTSGLELDHRRERINAVESFSDPSTEDFDEREHASTSKEYYSHAETEDFSTTSPTPSLTS</sequence>
<dbReference type="InterPro" id="IPR010734">
    <property type="entry name" value="Copine_C"/>
</dbReference>
<evidence type="ECO:0000313" key="3">
    <source>
        <dbReference type="WBParaSite" id="BPAG_0000019101-mRNA-1"/>
    </source>
</evidence>
<reference evidence="3" key="1">
    <citation type="submission" date="2017-02" db="UniProtKB">
        <authorList>
            <consortium name="WormBaseParasite"/>
        </authorList>
    </citation>
    <scope>IDENTIFICATION</scope>
</reference>
<dbReference type="PANTHER" id="PTHR10857">
    <property type="entry name" value="COPINE"/>
    <property type="match status" value="1"/>
</dbReference>
<accession>A0A0N4SX11</accession>
<feature type="compositionally biased region" description="Basic and acidic residues" evidence="1">
    <location>
        <begin position="692"/>
        <end position="708"/>
    </location>
</feature>
<dbReference type="AlphaFoldDB" id="A0A0N4SX11"/>
<feature type="compositionally biased region" description="Low complexity" evidence="1">
    <location>
        <begin position="712"/>
        <end position="722"/>
    </location>
</feature>